<comment type="similarity">
    <text evidence="5">Belongs to the ThrE exporter (TC 2.A.79) family.</text>
</comment>
<dbReference type="Pfam" id="PF12821">
    <property type="entry name" value="ThrE_2"/>
    <property type="match status" value="1"/>
</dbReference>
<keyword evidence="4 6" id="KW-0472">Membrane</keyword>
<protein>
    <submittedName>
        <fullName evidence="9">Threonine/serine exporter family protein</fullName>
    </submittedName>
</protein>
<feature type="domain" description="Threonine/Serine exporter ThrE" evidence="8">
    <location>
        <begin position="280"/>
        <end position="400"/>
    </location>
</feature>
<feature type="transmembrane region" description="Helical" evidence="6">
    <location>
        <begin position="382"/>
        <end position="402"/>
    </location>
</feature>
<feature type="transmembrane region" description="Helical" evidence="6">
    <location>
        <begin position="228"/>
        <end position="248"/>
    </location>
</feature>
<dbReference type="EMBL" id="JAGQHS010000088">
    <property type="protein sequence ID" value="MCA9757225.1"/>
    <property type="molecule type" value="Genomic_DNA"/>
</dbReference>
<feature type="transmembrane region" description="Helical" evidence="6">
    <location>
        <begin position="197"/>
        <end position="216"/>
    </location>
</feature>
<dbReference type="GO" id="GO:0022857">
    <property type="term" value="F:transmembrane transporter activity"/>
    <property type="evidence" value="ECO:0007669"/>
    <property type="project" value="InterPro"/>
</dbReference>
<evidence type="ECO:0000259" key="7">
    <source>
        <dbReference type="Pfam" id="PF06738"/>
    </source>
</evidence>
<accession>A0A956NDA2</accession>
<feature type="transmembrane region" description="Helical" evidence="6">
    <location>
        <begin position="174"/>
        <end position="191"/>
    </location>
</feature>
<organism evidence="9 10">
    <name type="scientific">Eiseniibacteriota bacterium</name>
    <dbReference type="NCBI Taxonomy" id="2212470"/>
    <lineage>
        <taxon>Bacteria</taxon>
        <taxon>Candidatus Eiseniibacteriota</taxon>
    </lineage>
</organism>
<feature type="transmembrane region" description="Helical" evidence="6">
    <location>
        <begin position="116"/>
        <end position="139"/>
    </location>
</feature>
<feature type="transmembrane region" description="Helical" evidence="6">
    <location>
        <begin position="295"/>
        <end position="313"/>
    </location>
</feature>
<evidence type="ECO:0000256" key="6">
    <source>
        <dbReference type="SAM" id="Phobius"/>
    </source>
</evidence>
<feature type="transmembrane region" description="Helical" evidence="6">
    <location>
        <begin position="268"/>
        <end position="288"/>
    </location>
</feature>
<dbReference type="InterPro" id="IPR024528">
    <property type="entry name" value="ThrE_2"/>
</dbReference>
<evidence type="ECO:0000256" key="3">
    <source>
        <dbReference type="ARBA" id="ARBA00022989"/>
    </source>
</evidence>
<gene>
    <name evidence="9" type="ORF">KDA27_15575</name>
</gene>
<dbReference type="Proteomes" id="UP000739538">
    <property type="component" value="Unassembled WGS sequence"/>
</dbReference>
<dbReference type="InterPro" id="IPR051361">
    <property type="entry name" value="ThrE/Ser_Exporter"/>
</dbReference>
<evidence type="ECO:0000259" key="8">
    <source>
        <dbReference type="Pfam" id="PF12821"/>
    </source>
</evidence>
<evidence type="ECO:0000256" key="1">
    <source>
        <dbReference type="ARBA" id="ARBA00004141"/>
    </source>
</evidence>
<comment type="subcellular location">
    <subcellularLocation>
        <location evidence="1">Membrane</location>
        <topology evidence="1">Multi-pass membrane protein</topology>
    </subcellularLocation>
</comment>
<feature type="transmembrane region" description="Helical" evidence="6">
    <location>
        <begin position="319"/>
        <end position="338"/>
    </location>
</feature>
<evidence type="ECO:0000256" key="2">
    <source>
        <dbReference type="ARBA" id="ARBA00022692"/>
    </source>
</evidence>
<dbReference type="AlphaFoldDB" id="A0A956NDA2"/>
<dbReference type="GO" id="GO:0016020">
    <property type="term" value="C:membrane"/>
    <property type="evidence" value="ECO:0007669"/>
    <property type="project" value="UniProtKB-SubCell"/>
</dbReference>
<dbReference type="Pfam" id="PF06738">
    <property type="entry name" value="ThrE"/>
    <property type="match status" value="1"/>
</dbReference>
<keyword evidence="2 6" id="KW-0812">Transmembrane</keyword>
<evidence type="ECO:0000313" key="10">
    <source>
        <dbReference type="Proteomes" id="UP000739538"/>
    </source>
</evidence>
<feature type="transmembrane region" description="Helical" evidence="6">
    <location>
        <begin position="345"/>
        <end position="370"/>
    </location>
</feature>
<evidence type="ECO:0000256" key="5">
    <source>
        <dbReference type="ARBA" id="ARBA00034125"/>
    </source>
</evidence>
<keyword evidence="3 6" id="KW-1133">Transmembrane helix</keyword>
<proteinExistence type="inferred from homology"/>
<evidence type="ECO:0000313" key="9">
    <source>
        <dbReference type="EMBL" id="MCA9757225.1"/>
    </source>
</evidence>
<dbReference type="InterPro" id="IPR010619">
    <property type="entry name" value="ThrE-like_N"/>
</dbReference>
<reference evidence="9" key="2">
    <citation type="journal article" date="2021" name="Microbiome">
        <title>Successional dynamics and alternative stable states in a saline activated sludge microbial community over 9 years.</title>
        <authorList>
            <person name="Wang Y."/>
            <person name="Ye J."/>
            <person name="Ju F."/>
            <person name="Liu L."/>
            <person name="Boyd J.A."/>
            <person name="Deng Y."/>
            <person name="Parks D.H."/>
            <person name="Jiang X."/>
            <person name="Yin X."/>
            <person name="Woodcroft B.J."/>
            <person name="Tyson G.W."/>
            <person name="Hugenholtz P."/>
            <person name="Polz M.F."/>
            <person name="Zhang T."/>
        </authorList>
    </citation>
    <scope>NUCLEOTIDE SEQUENCE</scope>
    <source>
        <strain evidence="9">HKST-UBA02</strain>
    </source>
</reference>
<dbReference type="PANTHER" id="PTHR31082:SF4">
    <property type="entry name" value="PHEROMONE-REGULATED MEMBRANE PROTEIN 10"/>
    <property type="match status" value="1"/>
</dbReference>
<reference evidence="9" key="1">
    <citation type="submission" date="2020-04" db="EMBL/GenBank/DDBJ databases">
        <authorList>
            <person name="Zhang T."/>
        </authorList>
    </citation>
    <scope>NUCLEOTIDE SEQUENCE</scope>
    <source>
        <strain evidence="9">HKST-UBA02</strain>
    </source>
</reference>
<feature type="transmembrane region" description="Helical" evidence="6">
    <location>
        <begin position="145"/>
        <end position="162"/>
    </location>
</feature>
<evidence type="ECO:0000256" key="4">
    <source>
        <dbReference type="ARBA" id="ARBA00023136"/>
    </source>
</evidence>
<feature type="domain" description="Threonine/serine exporter-like N-terminal" evidence="7">
    <location>
        <begin position="15"/>
        <end position="252"/>
    </location>
</feature>
<sequence length="408" mass="42433">MTSTATNPKEAAIVFVIRLAKALHTYGAPAHRLEEALGRMSSQFDLEGQFFSTPTSIFAAFGPTGKQQMVLERVEPGEVHLGKLAALDDLLDDLARGEVTIAGAEQRLHRIEGSNAGASVMLLVLSQLLVSAAGAFFFRGSVEDICVSAGTGVLVGFLLAMLGRVHATRRLIDLLSACLAAFLATAVGTQMPGVHPYIVTLATLLILLPGLSLTTATSELASKHYVAGGSRFAGTVVVLVTLGFGAALGSQLATRWFGTGPTTELASLSWYLTVPALLCSSLGLAIYFRAERRDYIWILASAAVTYGAVQFGARALGGVELGALFGAFVLGVFGSVVARAFRRPAAVATVPGLVLLVPGSVGFQSVASLVEHDTVSGIQTAFSMLVVAVAIVTGLLVASAVFPSRRAL</sequence>
<dbReference type="PANTHER" id="PTHR31082">
    <property type="entry name" value="PHEROMONE-REGULATED MEMBRANE PROTEIN 10"/>
    <property type="match status" value="1"/>
</dbReference>
<name>A0A956NDA2_UNCEI</name>
<comment type="caution">
    <text evidence="9">The sequence shown here is derived from an EMBL/GenBank/DDBJ whole genome shotgun (WGS) entry which is preliminary data.</text>
</comment>